<dbReference type="Proteomes" id="UP000287651">
    <property type="component" value="Unassembled WGS sequence"/>
</dbReference>
<evidence type="ECO:0000256" key="1">
    <source>
        <dbReference type="SAM" id="MobiDB-lite"/>
    </source>
</evidence>
<accession>A0A427AK94</accession>
<keyword evidence="2" id="KW-0812">Transmembrane</keyword>
<feature type="region of interest" description="Disordered" evidence="1">
    <location>
        <begin position="212"/>
        <end position="238"/>
    </location>
</feature>
<keyword evidence="2" id="KW-0472">Membrane</keyword>
<feature type="region of interest" description="Disordered" evidence="1">
    <location>
        <begin position="277"/>
        <end position="296"/>
    </location>
</feature>
<protein>
    <submittedName>
        <fullName evidence="3">Uncharacterized protein</fullName>
    </submittedName>
</protein>
<evidence type="ECO:0000256" key="2">
    <source>
        <dbReference type="SAM" id="Phobius"/>
    </source>
</evidence>
<feature type="transmembrane region" description="Helical" evidence="2">
    <location>
        <begin position="152"/>
        <end position="175"/>
    </location>
</feature>
<keyword evidence="2" id="KW-1133">Transmembrane helix</keyword>
<name>A0A427AK94_ENSVE</name>
<feature type="compositionally biased region" description="Basic and acidic residues" evidence="1">
    <location>
        <begin position="284"/>
        <end position="296"/>
    </location>
</feature>
<dbReference type="EMBL" id="AMZH03002160">
    <property type="protein sequence ID" value="RRT76571.1"/>
    <property type="molecule type" value="Genomic_DNA"/>
</dbReference>
<organism evidence="3 4">
    <name type="scientific">Ensete ventricosum</name>
    <name type="common">Abyssinian banana</name>
    <name type="synonym">Musa ensete</name>
    <dbReference type="NCBI Taxonomy" id="4639"/>
    <lineage>
        <taxon>Eukaryota</taxon>
        <taxon>Viridiplantae</taxon>
        <taxon>Streptophyta</taxon>
        <taxon>Embryophyta</taxon>
        <taxon>Tracheophyta</taxon>
        <taxon>Spermatophyta</taxon>
        <taxon>Magnoliopsida</taxon>
        <taxon>Liliopsida</taxon>
        <taxon>Zingiberales</taxon>
        <taxon>Musaceae</taxon>
        <taxon>Ensete</taxon>
    </lineage>
</organism>
<proteinExistence type="predicted"/>
<dbReference type="AlphaFoldDB" id="A0A427AK94"/>
<sequence>MISSDVVVVAQVIIVLLLILLVNRRENITTINHVIHILGRGRVKQKIRVDVQVGRDRGLGSLRTADGELPQHEGELIGVALDLVLEVADDAVATADGIESTHIGLVYDGFHGFGMLVGIEVADDFEDIADAEQAVGVEELVLLVGRKVRGEAAVGVALAALVFAGGAGLGCGGLGGGGGGGGGGRKAGGGVLAASCFGGSCMGCGASDHDKIEGWGDEGGTGPGPTAPAGLTRSAEEEEEEEEDEYYLFLLFLIPMGSVVCSKRSRAAHRWKCAEEEGMAGSGDRLEGRPFLRDTS</sequence>
<feature type="transmembrane region" description="Helical" evidence="2">
    <location>
        <begin position="6"/>
        <end position="23"/>
    </location>
</feature>
<reference evidence="3 4" key="1">
    <citation type="journal article" date="2014" name="Agronomy (Basel)">
        <title>A Draft Genome Sequence for Ensete ventricosum, the Drought-Tolerant Tree Against Hunger.</title>
        <authorList>
            <person name="Harrison J."/>
            <person name="Moore K.A."/>
            <person name="Paszkiewicz K."/>
            <person name="Jones T."/>
            <person name="Grant M."/>
            <person name="Ambacheew D."/>
            <person name="Muzemil S."/>
            <person name="Studholme D.J."/>
        </authorList>
    </citation>
    <scope>NUCLEOTIDE SEQUENCE [LARGE SCALE GENOMIC DNA]</scope>
</reference>
<comment type="caution">
    <text evidence="3">The sequence shown here is derived from an EMBL/GenBank/DDBJ whole genome shotgun (WGS) entry which is preliminary data.</text>
</comment>
<evidence type="ECO:0000313" key="3">
    <source>
        <dbReference type="EMBL" id="RRT76571.1"/>
    </source>
</evidence>
<evidence type="ECO:0000313" key="4">
    <source>
        <dbReference type="Proteomes" id="UP000287651"/>
    </source>
</evidence>
<gene>
    <name evidence="3" type="ORF">B296_00016981</name>
</gene>